<dbReference type="InterPro" id="IPR004403">
    <property type="entry name" value="Peptide_chain-rel_eRF1/aRF1"/>
</dbReference>
<dbReference type="Gene3D" id="3.30.960.10">
    <property type="entry name" value="eRF1 domain 1"/>
    <property type="match status" value="1"/>
</dbReference>
<accession>A0A9Q0F7S5</accession>
<keyword evidence="4" id="KW-0963">Cytoplasm</keyword>
<evidence type="ECO:0000256" key="5">
    <source>
        <dbReference type="ARBA" id="ARBA00022604"/>
    </source>
</evidence>
<keyword evidence="5" id="KW-0341">Growth regulation</keyword>
<reference evidence="9" key="1">
    <citation type="submission" date="2022-02" db="EMBL/GenBank/DDBJ databases">
        <authorList>
            <person name="Henning P.M."/>
            <person name="McCubbin A.G."/>
            <person name="Shore J.S."/>
        </authorList>
    </citation>
    <scope>NUCLEOTIDE SEQUENCE</scope>
    <source>
        <strain evidence="9">F60SS</strain>
        <tissue evidence="9">Leaves</tissue>
    </source>
</reference>
<keyword evidence="6" id="KW-0648">Protein biosynthesis</keyword>
<dbReference type="OrthoDB" id="10254527at2759"/>
<dbReference type="AlphaFoldDB" id="A0A9Q0F7S5"/>
<name>A0A9Q0F7S5_9ROSI</name>
<proteinExistence type="inferred from homology"/>
<dbReference type="Proteomes" id="UP001141552">
    <property type="component" value="Unassembled WGS sequence"/>
</dbReference>
<sequence>MSDSQETDKSIEIWKMKNLIKELEAARGNGTSMISLILPPGDQISRAIKLLGDEFGTASNIKSRVNRQSVLGAITSAQQRLKLYNKVPPKGLVLYSGTVVNEDGKEKKKTIDFEPFRPIIASPYICDNKFYTEALNHLLESDEKFGFIIIDGNGTLFGAL</sequence>
<dbReference type="EMBL" id="JAKUCV010006904">
    <property type="protein sequence ID" value="KAJ4825442.1"/>
    <property type="molecule type" value="Genomic_DNA"/>
</dbReference>
<evidence type="ECO:0000256" key="3">
    <source>
        <dbReference type="ARBA" id="ARBA00011520"/>
    </source>
</evidence>
<evidence type="ECO:0000313" key="10">
    <source>
        <dbReference type="Proteomes" id="UP001141552"/>
    </source>
</evidence>
<comment type="function">
    <text evidence="7">Directs the termination of nascent peptide synthesis (translation) in response to the termination codons UAA, UAG and UGA. Modulates plant growth and development.</text>
</comment>
<dbReference type="GO" id="GO:0003747">
    <property type="term" value="F:translation release factor activity"/>
    <property type="evidence" value="ECO:0007669"/>
    <property type="project" value="InterPro"/>
</dbReference>
<dbReference type="GO" id="GO:0005737">
    <property type="term" value="C:cytoplasm"/>
    <property type="evidence" value="ECO:0007669"/>
    <property type="project" value="UniProtKB-SubCell"/>
</dbReference>
<evidence type="ECO:0000259" key="8">
    <source>
        <dbReference type="SMART" id="SM01194"/>
    </source>
</evidence>
<evidence type="ECO:0000256" key="4">
    <source>
        <dbReference type="ARBA" id="ARBA00022490"/>
    </source>
</evidence>
<dbReference type="SUPFAM" id="SSF55481">
    <property type="entry name" value="N-terminal domain of eukaryotic peptide chain release factor subunit 1, ERF1"/>
    <property type="match status" value="1"/>
</dbReference>
<organism evidence="9 10">
    <name type="scientific">Turnera subulata</name>
    <dbReference type="NCBI Taxonomy" id="218843"/>
    <lineage>
        <taxon>Eukaryota</taxon>
        <taxon>Viridiplantae</taxon>
        <taxon>Streptophyta</taxon>
        <taxon>Embryophyta</taxon>
        <taxon>Tracheophyta</taxon>
        <taxon>Spermatophyta</taxon>
        <taxon>Magnoliopsida</taxon>
        <taxon>eudicotyledons</taxon>
        <taxon>Gunneridae</taxon>
        <taxon>Pentapetalae</taxon>
        <taxon>rosids</taxon>
        <taxon>fabids</taxon>
        <taxon>Malpighiales</taxon>
        <taxon>Passifloraceae</taxon>
        <taxon>Turnera</taxon>
    </lineage>
</organism>
<protein>
    <submittedName>
        <fullName evidence="9">Eukaryotic peptide chain release factor subunit 1-1</fullName>
    </submittedName>
</protein>
<dbReference type="InterPro" id="IPR024049">
    <property type="entry name" value="eRF1_1_sf"/>
</dbReference>
<evidence type="ECO:0000256" key="2">
    <source>
        <dbReference type="ARBA" id="ARBA00005326"/>
    </source>
</evidence>
<evidence type="ECO:0000256" key="7">
    <source>
        <dbReference type="ARBA" id="ARBA00045523"/>
    </source>
</evidence>
<comment type="similarity">
    <text evidence="2">Belongs to the eukaryotic release factor 1 family.</text>
</comment>
<comment type="caution">
    <text evidence="9">The sequence shown here is derived from an EMBL/GenBank/DDBJ whole genome shotgun (WGS) entry which is preliminary data.</text>
</comment>
<reference evidence="9" key="2">
    <citation type="journal article" date="2023" name="Plants (Basel)">
        <title>Annotation of the Turnera subulata (Passifloraceae) Draft Genome Reveals the S-Locus Evolved after the Divergence of Turneroideae from Passifloroideae in a Stepwise Manner.</title>
        <authorList>
            <person name="Henning P.M."/>
            <person name="Roalson E.H."/>
            <person name="Mir W."/>
            <person name="McCubbin A.G."/>
            <person name="Shore J.S."/>
        </authorList>
    </citation>
    <scope>NUCLEOTIDE SEQUENCE</scope>
    <source>
        <strain evidence="9">F60SS</strain>
    </source>
</reference>
<dbReference type="FunFam" id="3.30.960.10:FF:000003">
    <property type="entry name" value="Peptide chain release factor subunit 1"/>
    <property type="match status" value="1"/>
</dbReference>
<dbReference type="InterPro" id="IPR005140">
    <property type="entry name" value="eRF1_Pelota-like_N"/>
</dbReference>
<gene>
    <name evidence="9" type="primary">ERF11_2</name>
    <name evidence="9" type="ORF">Tsubulata_010600</name>
</gene>
<keyword evidence="10" id="KW-1185">Reference proteome</keyword>
<dbReference type="PANTHER" id="PTHR10113">
    <property type="entry name" value="PEPTIDE CHAIN RELEASE FACTOR SUBUNIT 1"/>
    <property type="match status" value="1"/>
</dbReference>
<comment type="subcellular location">
    <subcellularLocation>
        <location evidence="1">Cytoplasm</location>
    </subcellularLocation>
</comment>
<dbReference type="Pfam" id="PF03463">
    <property type="entry name" value="eRF1_1"/>
    <property type="match status" value="1"/>
</dbReference>
<evidence type="ECO:0000256" key="1">
    <source>
        <dbReference type="ARBA" id="ARBA00004496"/>
    </source>
</evidence>
<evidence type="ECO:0000256" key="6">
    <source>
        <dbReference type="ARBA" id="ARBA00022917"/>
    </source>
</evidence>
<comment type="subunit">
    <text evidence="3">Heterodimer of two subunits, one of which binds GTP.</text>
</comment>
<dbReference type="SMART" id="SM01194">
    <property type="entry name" value="eRF1_1"/>
    <property type="match status" value="1"/>
</dbReference>
<feature type="domain" description="eRF1/Pelota-like N-terminal" evidence="8">
    <location>
        <begin position="4"/>
        <end position="140"/>
    </location>
</feature>
<evidence type="ECO:0000313" key="9">
    <source>
        <dbReference type="EMBL" id="KAJ4825442.1"/>
    </source>
</evidence>